<protein>
    <submittedName>
        <fullName evidence="1">Uncharacterized protein</fullName>
    </submittedName>
</protein>
<dbReference type="GO" id="GO:0005794">
    <property type="term" value="C:Golgi apparatus"/>
    <property type="evidence" value="ECO:0007669"/>
    <property type="project" value="TreeGrafter"/>
</dbReference>
<proteinExistence type="predicted"/>
<reference evidence="1" key="1">
    <citation type="submission" date="2020-10" db="EMBL/GenBank/DDBJ databases">
        <authorList>
            <person name="Kikuchi T."/>
        </authorList>
    </citation>
    <scope>NUCLEOTIDE SEQUENCE</scope>
    <source>
        <strain evidence="1">NKZ352</strain>
    </source>
</reference>
<accession>A0A8S1GNJ8</accession>
<organism evidence="1 2">
    <name type="scientific">Caenorhabditis auriculariae</name>
    <dbReference type="NCBI Taxonomy" id="2777116"/>
    <lineage>
        <taxon>Eukaryota</taxon>
        <taxon>Metazoa</taxon>
        <taxon>Ecdysozoa</taxon>
        <taxon>Nematoda</taxon>
        <taxon>Chromadorea</taxon>
        <taxon>Rhabditida</taxon>
        <taxon>Rhabditina</taxon>
        <taxon>Rhabditomorpha</taxon>
        <taxon>Rhabditoidea</taxon>
        <taxon>Rhabditidae</taxon>
        <taxon>Peloderinae</taxon>
        <taxon>Caenorhabditis</taxon>
    </lineage>
</organism>
<dbReference type="Proteomes" id="UP000835052">
    <property type="component" value="Unassembled WGS sequence"/>
</dbReference>
<dbReference type="OrthoDB" id="428342at2759"/>
<dbReference type="PANTHER" id="PTHR21581">
    <property type="entry name" value="D-ALANYL-D-ALANINE CARBOXYPEPTIDASE"/>
    <property type="match status" value="1"/>
</dbReference>
<dbReference type="EMBL" id="CAJGYM010000002">
    <property type="protein sequence ID" value="CAD6185137.1"/>
    <property type="molecule type" value="Genomic_DNA"/>
</dbReference>
<evidence type="ECO:0000313" key="1">
    <source>
        <dbReference type="EMBL" id="CAD6185137.1"/>
    </source>
</evidence>
<name>A0A8S1GNJ8_9PELO</name>
<evidence type="ECO:0000313" key="2">
    <source>
        <dbReference type="Proteomes" id="UP000835052"/>
    </source>
</evidence>
<dbReference type="AlphaFoldDB" id="A0A8S1GNJ8"/>
<comment type="caution">
    <text evidence="1">The sequence shown here is derived from an EMBL/GenBank/DDBJ whole genome shotgun (WGS) entry which is preliminary data.</text>
</comment>
<sequence>MLSYSYEENEHLLYWPESNRMKAIKEDNKRTMNYTMPGIKIDKLVTHFDPKIKVTQLIKVANFELAVDATSDILTMLGQGKDMSGRPSELNQFVLQVWAVRFQLLLALRLHTHLLAEIVQFEELDAPDLYYQYANPGKIGSLVPFTLRLIHAEALRFSPFPWKSIERINRLEQQVKNVISFFETSNRSSAHICDWKKTRKKALQEYMQAVNVLDKVVVETDDIKEKAIISQALMRMAMQAGDEKAMNYYAEKIDNNNSEDAVLHKTLRSLFSGCLESCSRTNIKKITSTGNLSPRVVNTAAIALLYAGKAKEAVEMFGKSKKILRGPMLSNLKTTAELCVPAVIKDAMMEKAEADQK</sequence>
<keyword evidence="2" id="KW-1185">Reference proteome</keyword>
<dbReference type="PANTHER" id="PTHR21581:SF6">
    <property type="entry name" value="TRAFFICKING PROTEIN PARTICLE COMPLEX SUBUNIT 12"/>
    <property type="match status" value="1"/>
</dbReference>
<gene>
    <name evidence="1" type="ORF">CAUJ_LOCUS1056</name>
</gene>
<dbReference type="GO" id="GO:0030008">
    <property type="term" value="C:TRAPP complex"/>
    <property type="evidence" value="ECO:0007669"/>
    <property type="project" value="TreeGrafter"/>
</dbReference>